<dbReference type="Proteomes" id="UP000176951">
    <property type="component" value="Unassembled WGS sequence"/>
</dbReference>
<gene>
    <name evidence="2" type="ORF">A3A97_01580</name>
</gene>
<feature type="region of interest" description="Disordered" evidence="1">
    <location>
        <begin position="84"/>
        <end position="110"/>
    </location>
</feature>
<sequence>MSPEEMRARGITPEQMQTPERREPSSETDESETGKMVESLTANLKDMVRASEQENDSAAGNQHRSLELRAKLADRIRDFADRLEEGGQRLEDWSQKKREEARLKREEDKK</sequence>
<accession>A0A1G2PR15</accession>
<reference evidence="2 3" key="1">
    <citation type="journal article" date="2016" name="Nat. Commun.">
        <title>Thousands of microbial genomes shed light on interconnected biogeochemical processes in an aquifer system.</title>
        <authorList>
            <person name="Anantharaman K."/>
            <person name="Brown C.T."/>
            <person name="Hug L.A."/>
            <person name="Sharon I."/>
            <person name="Castelle C.J."/>
            <person name="Probst A.J."/>
            <person name="Thomas B.C."/>
            <person name="Singh A."/>
            <person name="Wilkins M.J."/>
            <person name="Karaoz U."/>
            <person name="Brodie E.L."/>
            <person name="Williams K.H."/>
            <person name="Hubbard S.S."/>
            <person name="Banfield J.F."/>
        </authorList>
    </citation>
    <scope>NUCLEOTIDE SEQUENCE [LARGE SCALE GENOMIC DNA]</scope>
</reference>
<dbReference type="EMBL" id="MHSW01000029">
    <property type="protein sequence ID" value="OHA50764.1"/>
    <property type="molecule type" value="Genomic_DNA"/>
</dbReference>
<evidence type="ECO:0000256" key="1">
    <source>
        <dbReference type="SAM" id="MobiDB-lite"/>
    </source>
</evidence>
<proteinExistence type="predicted"/>
<name>A0A1G2PR15_9BACT</name>
<protein>
    <submittedName>
        <fullName evidence="2">Uncharacterized protein</fullName>
    </submittedName>
</protein>
<organism evidence="2 3">
    <name type="scientific">Candidatus Terrybacteria bacterium RIFCSPLOWO2_01_FULL_40_23</name>
    <dbReference type="NCBI Taxonomy" id="1802366"/>
    <lineage>
        <taxon>Bacteria</taxon>
        <taxon>Candidatus Terryibacteriota</taxon>
    </lineage>
</organism>
<comment type="caution">
    <text evidence="2">The sequence shown here is derived from an EMBL/GenBank/DDBJ whole genome shotgun (WGS) entry which is preliminary data.</text>
</comment>
<evidence type="ECO:0000313" key="3">
    <source>
        <dbReference type="Proteomes" id="UP000176951"/>
    </source>
</evidence>
<dbReference type="AlphaFoldDB" id="A0A1G2PR15"/>
<feature type="region of interest" description="Disordered" evidence="1">
    <location>
        <begin position="1"/>
        <end position="65"/>
    </location>
</feature>
<evidence type="ECO:0000313" key="2">
    <source>
        <dbReference type="EMBL" id="OHA50764.1"/>
    </source>
</evidence>